<accession>A0A3E2H2W1</accession>
<keyword evidence="3" id="KW-1185">Reference proteome</keyword>
<feature type="non-terminal residue" evidence="2">
    <location>
        <position position="1"/>
    </location>
</feature>
<dbReference type="Pfam" id="PF06985">
    <property type="entry name" value="HET"/>
    <property type="match status" value="1"/>
</dbReference>
<organism evidence="2 3">
    <name type="scientific">Scytalidium lignicola</name>
    <name type="common">Hyphomycete</name>
    <dbReference type="NCBI Taxonomy" id="5539"/>
    <lineage>
        <taxon>Eukaryota</taxon>
        <taxon>Fungi</taxon>
        <taxon>Dikarya</taxon>
        <taxon>Ascomycota</taxon>
        <taxon>Pezizomycotina</taxon>
        <taxon>Leotiomycetes</taxon>
        <taxon>Leotiomycetes incertae sedis</taxon>
        <taxon>Scytalidium</taxon>
    </lineage>
</organism>
<sequence>MGNISTVLHDAIDFVRELGEQFLWVDALCIVQDNDDQKYFQIHQMDLVYGAAVLTIICAPPAPPPVIPDGLPDYRPGSRISSQVTENIQDLTLITTFVGLDSLVMYSRWDQRAWTFQEHRLSKRKLFFTELQLYFQCSCAVFCGNAVGEGCLPTAFLYAETSLCNTCNINAPQLQKRFILSTWISPGPPPNSLEGIDIYMRLFDQYSGRDDSIKMPYPSWTWAGWETKATYDYIFLGFILPEVDWFIVGSSGVTVKIHAPGTYNHSVHPPLGPDNKDVRPGDPPLEFLRSVKPREQLKISDGDWNSSHLLASWTTIALFMLTGESFDLNGYGGLISNPTRISLSSMPLETLPDWFCSKITTRLKYLVVTVHLSSYYFRGQTLFQI</sequence>
<dbReference type="STRING" id="5539.A0A3E2H2W1"/>
<name>A0A3E2H2W1_SCYLI</name>
<reference evidence="2 3" key="1">
    <citation type="submission" date="2018-05" db="EMBL/GenBank/DDBJ databases">
        <title>Draft genome sequence of Scytalidium lignicola DSM 105466, a ubiquitous saprotrophic fungus.</title>
        <authorList>
            <person name="Buettner E."/>
            <person name="Gebauer A.M."/>
            <person name="Hofrichter M."/>
            <person name="Liers C."/>
            <person name="Kellner H."/>
        </authorList>
    </citation>
    <scope>NUCLEOTIDE SEQUENCE [LARGE SCALE GENOMIC DNA]</scope>
    <source>
        <strain evidence="2 3">DSM 105466</strain>
    </source>
</reference>
<evidence type="ECO:0000313" key="3">
    <source>
        <dbReference type="Proteomes" id="UP000258309"/>
    </source>
</evidence>
<dbReference type="Proteomes" id="UP000258309">
    <property type="component" value="Unassembled WGS sequence"/>
</dbReference>
<dbReference type="EMBL" id="NCSJ02000195">
    <property type="protein sequence ID" value="RFU27685.1"/>
    <property type="molecule type" value="Genomic_DNA"/>
</dbReference>
<dbReference type="OrthoDB" id="2958217at2759"/>
<dbReference type="PANTHER" id="PTHR33112:SF12">
    <property type="entry name" value="HETEROKARYON INCOMPATIBILITY DOMAIN-CONTAINING PROTEIN"/>
    <property type="match status" value="1"/>
</dbReference>
<protein>
    <recommendedName>
        <fullName evidence="1">Heterokaryon incompatibility domain-containing protein</fullName>
    </recommendedName>
</protein>
<evidence type="ECO:0000313" key="2">
    <source>
        <dbReference type="EMBL" id="RFU27685.1"/>
    </source>
</evidence>
<gene>
    <name evidence="2" type="ORF">B7463_g8677</name>
</gene>
<feature type="non-terminal residue" evidence="2">
    <location>
        <position position="385"/>
    </location>
</feature>
<comment type="caution">
    <text evidence="2">The sequence shown here is derived from an EMBL/GenBank/DDBJ whole genome shotgun (WGS) entry which is preliminary data.</text>
</comment>
<evidence type="ECO:0000259" key="1">
    <source>
        <dbReference type="Pfam" id="PF06985"/>
    </source>
</evidence>
<dbReference type="PANTHER" id="PTHR33112">
    <property type="entry name" value="DOMAIN PROTEIN, PUTATIVE-RELATED"/>
    <property type="match status" value="1"/>
</dbReference>
<dbReference type="InterPro" id="IPR010730">
    <property type="entry name" value="HET"/>
</dbReference>
<proteinExistence type="predicted"/>
<feature type="domain" description="Heterokaryon incompatibility" evidence="1">
    <location>
        <begin position="4"/>
        <end position="118"/>
    </location>
</feature>
<dbReference type="AlphaFoldDB" id="A0A3E2H2W1"/>